<organism evidence="2 3">
    <name type="scientific">Autumnicola tepida</name>
    <dbReference type="NCBI Taxonomy" id="3075595"/>
    <lineage>
        <taxon>Bacteria</taxon>
        <taxon>Pseudomonadati</taxon>
        <taxon>Bacteroidota</taxon>
        <taxon>Flavobacteriia</taxon>
        <taxon>Flavobacteriales</taxon>
        <taxon>Flavobacteriaceae</taxon>
        <taxon>Autumnicola</taxon>
    </lineage>
</organism>
<dbReference type="RefSeq" id="WP_311534584.1">
    <property type="nucleotide sequence ID" value="NZ_JAVRHQ010000009.1"/>
</dbReference>
<protein>
    <recommendedName>
        <fullName evidence="4">TM2 domain-containing protein</fullName>
    </recommendedName>
</protein>
<keyword evidence="1" id="KW-0812">Transmembrane</keyword>
<dbReference type="Proteomes" id="UP001262889">
    <property type="component" value="Unassembled WGS sequence"/>
</dbReference>
<sequence>MKDDHSQRRSRNIWHLVLGILFIGYGSYRLYYRLLKVEKDTLGIILAIGFIIFGIYDLYRYSKGV</sequence>
<evidence type="ECO:0000313" key="2">
    <source>
        <dbReference type="EMBL" id="MDT0642962.1"/>
    </source>
</evidence>
<proteinExistence type="predicted"/>
<reference evidence="2 3" key="1">
    <citation type="submission" date="2023-09" db="EMBL/GenBank/DDBJ databases">
        <authorList>
            <person name="Rey-Velasco X."/>
        </authorList>
    </citation>
    <scope>NUCLEOTIDE SEQUENCE [LARGE SCALE GENOMIC DNA]</scope>
    <source>
        <strain evidence="2 3">F363</strain>
    </source>
</reference>
<keyword evidence="1" id="KW-1133">Transmembrane helix</keyword>
<feature type="transmembrane region" description="Helical" evidence="1">
    <location>
        <begin position="12"/>
        <end position="30"/>
    </location>
</feature>
<comment type="caution">
    <text evidence="2">The sequence shown here is derived from an EMBL/GenBank/DDBJ whole genome shotgun (WGS) entry which is preliminary data.</text>
</comment>
<feature type="transmembrane region" description="Helical" evidence="1">
    <location>
        <begin position="42"/>
        <end position="59"/>
    </location>
</feature>
<keyword evidence="1" id="KW-0472">Membrane</keyword>
<evidence type="ECO:0008006" key="4">
    <source>
        <dbReference type="Google" id="ProtNLM"/>
    </source>
</evidence>
<accession>A0ABU3C9F4</accession>
<gene>
    <name evidence="2" type="ORF">RM553_08975</name>
</gene>
<name>A0ABU3C9F4_9FLAO</name>
<evidence type="ECO:0000313" key="3">
    <source>
        <dbReference type="Proteomes" id="UP001262889"/>
    </source>
</evidence>
<evidence type="ECO:0000256" key="1">
    <source>
        <dbReference type="SAM" id="Phobius"/>
    </source>
</evidence>
<keyword evidence="3" id="KW-1185">Reference proteome</keyword>
<dbReference type="EMBL" id="JAVRHQ010000009">
    <property type="protein sequence ID" value="MDT0642962.1"/>
    <property type="molecule type" value="Genomic_DNA"/>
</dbReference>